<keyword evidence="5 10" id="KW-0812">Transmembrane</keyword>
<feature type="transmembrane region" description="Helical" evidence="10">
    <location>
        <begin position="339"/>
        <end position="364"/>
    </location>
</feature>
<dbReference type="PROSITE" id="PS00217">
    <property type="entry name" value="SUGAR_TRANSPORT_2"/>
    <property type="match status" value="1"/>
</dbReference>
<feature type="transmembrane region" description="Helical" evidence="10">
    <location>
        <begin position="73"/>
        <end position="94"/>
    </location>
</feature>
<sequence length="834" mass="92774">MSGALIFIEEDLKINDVQIQVLAGIINFCALVGALSAGRTADYIGRRYTICSAAIIFLLGSLLMAFAPTYAVLLTGRCVAGIGVGFALVIAPVYSAEISAASSRGILASLPELGISIGILSGYISNYLLASLPLNIGWRVMFAIATLPSLGLAIGILGMPESPRWLVMQGRLGDAKRVLLKVSNTKEEAQSRLQDIKLAAGINPDCTDDFVRLKHNTRGQGVWKELLLRPTPPVRWMLLAAIGIHFFEHATGIEAVVLYSPRIFKKAGVTTKKKLLLATIGVGVTKLIFIFSSTFFIDRSGRRKLLQISVGGMIVALLGLGFALTIVHQSHDQKVVWALWLSIATCYLYVMFFSIGLAPVTWVYSSEIFPLKLRAQGASIGVAVNRATNATVSMTFLSLVNAITIGGAFFLFAGMSVLAWIFFFFFLPETKGRSLEEMEEVFTRRKKSRNVDTELQSQNSIIQMRVLCPNFEREDALETVLDVPIPEEMFTNMGTSVNLRWQNMSTWMRAQTSDKWLSPIIVNRYNELTFLLYIVGSPLLPLQIQLDNRTRSIRSSSIEASTAKYIVQQYMAAIGGQPALNAVQSLCAIGQLKISSSDFHQGDETVKAESREQTGAFVLWQKNPNLWCLELLVAGCKVIAGSNGKISWRQSSNQLRPISKGPPRPLRRFLQGLDPRSTGDLFLQAVCIGEKVINDEECFILKIDTSQSDLEEHTDSRYEIIHHTIWGYFSQRSGLLVKFEDSRLLTVNYDNGDGVFWETSTESVIEDYRYVEGVNIAHSGRTSVTIFRYGEQSSNHKRQFEEKWTIEEVHFNVWGLTKDFFTPPPELTKEDKTT</sequence>
<evidence type="ECO:0000313" key="12">
    <source>
        <dbReference type="EMBL" id="KAJ0216373.1"/>
    </source>
</evidence>
<dbReference type="PANTHER" id="PTHR31300">
    <property type="entry name" value="LIPASE"/>
    <property type="match status" value="1"/>
</dbReference>
<name>A0A9R1W2Q4_LACSA</name>
<keyword evidence="8 10" id="KW-0472">Membrane</keyword>
<dbReference type="Pfam" id="PF00083">
    <property type="entry name" value="Sugar_tr"/>
    <property type="match status" value="1"/>
</dbReference>
<proteinExistence type="inferred from homology"/>
<dbReference type="InterPro" id="IPR006873">
    <property type="entry name" value="DUF620"/>
</dbReference>
<dbReference type="FunFam" id="1.20.1250.20:FF:000025">
    <property type="entry name" value="probable polyol transporter 4"/>
    <property type="match status" value="1"/>
</dbReference>
<gene>
    <name evidence="12" type="ORF">LSAT_V11C300131710</name>
</gene>
<feature type="transmembrane region" description="Helical" evidence="10">
    <location>
        <begin position="106"/>
        <end position="124"/>
    </location>
</feature>
<feature type="transmembrane region" description="Helical" evidence="10">
    <location>
        <begin position="275"/>
        <end position="296"/>
    </location>
</feature>
<dbReference type="NCBIfam" id="TIGR00879">
    <property type="entry name" value="SP"/>
    <property type="match status" value="1"/>
</dbReference>
<feature type="transmembrane region" description="Helical" evidence="10">
    <location>
        <begin position="17"/>
        <end position="36"/>
    </location>
</feature>
<reference evidence="12 13" key="1">
    <citation type="journal article" date="2017" name="Nat. Commun.">
        <title>Genome assembly with in vitro proximity ligation data and whole-genome triplication in lettuce.</title>
        <authorList>
            <person name="Reyes-Chin-Wo S."/>
            <person name="Wang Z."/>
            <person name="Yang X."/>
            <person name="Kozik A."/>
            <person name="Arikit S."/>
            <person name="Song C."/>
            <person name="Xia L."/>
            <person name="Froenicke L."/>
            <person name="Lavelle D.O."/>
            <person name="Truco M.J."/>
            <person name="Xia R."/>
            <person name="Zhu S."/>
            <person name="Xu C."/>
            <person name="Xu H."/>
            <person name="Xu X."/>
            <person name="Cox K."/>
            <person name="Korf I."/>
            <person name="Meyers B.C."/>
            <person name="Michelmore R.W."/>
        </authorList>
    </citation>
    <scope>NUCLEOTIDE SEQUENCE [LARGE SCALE GENOMIC DNA]</scope>
    <source>
        <strain evidence="13">cv. Salinas</strain>
        <tissue evidence="12">Seedlings</tissue>
    </source>
</reference>
<dbReference type="GO" id="GO:0016020">
    <property type="term" value="C:membrane"/>
    <property type="evidence" value="ECO:0007669"/>
    <property type="project" value="UniProtKB-SubCell"/>
</dbReference>
<evidence type="ECO:0000256" key="8">
    <source>
        <dbReference type="ARBA" id="ARBA00023136"/>
    </source>
</evidence>
<evidence type="ECO:0000256" key="7">
    <source>
        <dbReference type="ARBA" id="ARBA00022989"/>
    </source>
</evidence>
<dbReference type="InterPro" id="IPR005828">
    <property type="entry name" value="MFS_sugar_transport-like"/>
</dbReference>
<dbReference type="Proteomes" id="UP000235145">
    <property type="component" value="Unassembled WGS sequence"/>
</dbReference>
<evidence type="ECO:0000256" key="1">
    <source>
        <dbReference type="ARBA" id="ARBA00004141"/>
    </source>
</evidence>
<feature type="domain" description="Major facilitator superfamily (MFS) profile" evidence="11">
    <location>
        <begin position="1"/>
        <end position="431"/>
    </location>
</feature>
<keyword evidence="13" id="KW-1185">Reference proteome</keyword>
<dbReference type="InterPro" id="IPR005829">
    <property type="entry name" value="Sugar_transporter_CS"/>
</dbReference>
<protein>
    <recommendedName>
        <fullName evidence="11">Major facilitator superfamily (MFS) profile domain-containing protein</fullName>
    </recommendedName>
</protein>
<dbReference type="InterPro" id="IPR003663">
    <property type="entry name" value="Sugar/inositol_transpt"/>
</dbReference>
<evidence type="ECO:0000256" key="6">
    <source>
        <dbReference type="ARBA" id="ARBA00022847"/>
    </source>
</evidence>
<dbReference type="AlphaFoldDB" id="A0A9R1W2Q4"/>
<evidence type="ECO:0000256" key="2">
    <source>
        <dbReference type="ARBA" id="ARBA00010992"/>
    </source>
</evidence>
<feature type="transmembrane region" description="Helical" evidence="10">
    <location>
        <begin position="136"/>
        <end position="159"/>
    </location>
</feature>
<dbReference type="PROSITE" id="PS00216">
    <property type="entry name" value="SUGAR_TRANSPORT_1"/>
    <property type="match status" value="1"/>
</dbReference>
<dbReference type="EMBL" id="NBSK02000003">
    <property type="protein sequence ID" value="KAJ0216373.1"/>
    <property type="molecule type" value="Genomic_DNA"/>
</dbReference>
<evidence type="ECO:0000256" key="5">
    <source>
        <dbReference type="ARBA" id="ARBA00022692"/>
    </source>
</evidence>
<comment type="subcellular location">
    <subcellularLocation>
        <location evidence="1">Membrane</location>
        <topology evidence="1">Multi-pass membrane protein</topology>
    </subcellularLocation>
</comment>
<keyword evidence="7 10" id="KW-1133">Transmembrane helix</keyword>
<dbReference type="GO" id="GO:0015293">
    <property type="term" value="F:symporter activity"/>
    <property type="evidence" value="ECO:0007669"/>
    <property type="project" value="UniProtKB-KW"/>
</dbReference>
<feature type="transmembrane region" description="Helical" evidence="10">
    <location>
        <begin position="48"/>
        <end position="67"/>
    </location>
</feature>
<evidence type="ECO:0000313" key="13">
    <source>
        <dbReference type="Proteomes" id="UP000235145"/>
    </source>
</evidence>
<evidence type="ECO:0000256" key="4">
    <source>
        <dbReference type="ARBA" id="ARBA00022597"/>
    </source>
</evidence>
<feature type="transmembrane region" description="Helical" evidence="10">
    <location>
        <begin position="308"/>
        <end position="327"/>
    </location>
</feature>
<feature type="transmembrane region" description="Helical" evidence="10">
    <location>
        <begin position="402"/>
        <end position="427"/>
    </location>
</feature>
<accession>A0A9R1W2Q4</accession>
<dbReference type="InterPro" id="IPR036259">
    <property type="entry name" value="MFS_trans_sf"/>
</dbReference>
<dbReference type="PANTHER" id="PTHR31300:SF9">
    <property type="entry name" value="SPINDLE ASSEMBLY ABNORMAL PROTEIN (DUF620)"/>
    <property type="match status" value="1"/>
</dbReference>
<evidence type="ECO:0000256" key="9">
    <source>
        <dbReference type="ARBA" id="ARBA00044504"/>
    </source>
</evidence>
<keyword evidence="6" id="KW-0769">Symport</keyword>
<dbReference type="Pfam" id="PF04788">
    <property type="entry name" value="DUF620"/>
    <property type="match status" value="1"/>
</dbReference>
<organism evidence="12 13">
    <name type="scientific">Lactuca sativa</name>
    <name type="common">Garden lettuce</name>
    <dbReference type="NCBI Taxonomy" id="4236"/>
    <lineage>
        <taxon>Eukaryota</taxon>
        <taxon>Viridiplantae</taxon>
        <taxon>Streptophyta</taxon>
        <taxon>Embryophyta</taxon>
        <taxon>Tracheophyta</taxon>
        <taxon>Spermatophyta</taxon>
        <taxon>Magnoliopsida</taxon>
        <taxon>eudicotyledons</taxon>
        <taxon>Gunneridae</taxon>
        <taxon>Pentapetalae</taxon>
        <taxon>asterids</taxon>
        <taxon>campanulids</taxon>
        <taxon>Asterales</taxon>
        <taxon>Asteraceae</taxon>
        <taxon>Cichorioideae</taxon>
        <taxon>Cichorieae</taxon>
        <taxon>Lactucinae</taxon>
        <taxon>Lactuca</taxon>
    </lineage>
</organism>
<keyword evidence="3" id="KW-0813">Transport</keyword>
<evidence type="ECO:0000259" key="11">
    <source>
        <dbReference type="PROSITE" id="PS50850"/>
    </source>
</evidence>
<evidence type="ECO:0000256" key="3">
    <source>
        <dbReference type="ARBA" id="ARBA00022448"/>
    </source>
</evidence>
<dbReference type="PRINTS" id="PR00171">
    <property type="entry name" value="SUGRTRNSPORT"/>
</dbReference>
<dbReference type="SUPFAM" id="SSF103473">
    <property type="entry name" value="MFS general substrate transporter"/>
    <property type="match status" value="1"/>
</dbReference>
<keyword evidence="4" id="KW-0762">Sugar transport</keyword>
<comment type="similarity">
    <text evidence="9">Belongs to the major facilitator superfamily. Phosphate:H(+) symporter (TC 2.A.1.9) family.</text>
</comment>
<dbReference type="PROSITE" id="PS50850">
    <property type="entry name" value="MFS"/>
    <property type="match status" value="1"/>
</dbReference>
<dbReference type="Gene3D" id="1.20.1250.20">
    <property type="entry name" value="MFS general substrate transporter like domains"/>
    <property type="match status" value="1"/>
</dbReference>
<evidence type="ECO:0000256" key="10">
    <source>
        <dbReference type="SAM" id="Phobius"/>
    </source>
</evidence>
<dbReference type="InterPro" id="IPR020846">
    <property type="entry name" value="MFS_dom"/>
</dbReference>
<comment type="similarity">
    <text evidence="2">Belongs to the major facilitator superfamily. Sugar transporter (TC 2.A.1.1) family.</text>
</comment>
<comment type="caution">
    <text evidence="12">The sequence shown here is derived from an EMBL/GenBank/DDBJ whole genome shotgun (WGS) entry which is preliminary data.</text>
</comment>